<sequence length="197" mass="21308">MNQYRPHTFVQAATTARPVRCLIIPGLNGSGPDHWQTRWQQCRDNCVRVDLGDWESPTRARWVTAIADAVTEADAPVVLVGHSLGCLAIIWWAARARSAERTKVLGAMLVAPPDVGQQGCDLRLLRFAPLPPGPLPFPTLVVASADDRYASLTRSRKLAQDLGATFADIGRAGHINALSGLGDWQEGQALLGSLLAR</sequence>
<accession>A0A147J0F3</accession>
<evidence type="ECO:0008006" key="3">
    <source>
        <dbReference type="Google" id="ProtNLM"/>
    </source>
</evidence>
<dbReference type="SUPFAM" id="SSF53474">
    <property type="entry name" value="alpha/beta-Hydrolases"/>
    <property type="match status" value="1"/>
</dbReference>
<organism evidence="1 2">
    <name type="scientific">Sphingomonas sanguinis</name>
    <dbReference type="NCBI Taxonomy" id="33051"/>
    <lineage>
        <taxon>Bacteria</taxon>
        <taxon>Pseudomonadati</taxon>
        <taxon>Pseudomonadota</taxon>
        <taxon>Alphaproteobacteria</taxon>
        <taxon>Sphingomonadales</taxon>
        <taxon>Sphingomonadaceae</taxon>
        <taxon>Sphingomonas</taxon>
    </lineage>
</organism>
<proteinExistence type="predicted"/>
<reference evidence="1 2" key="1">
    <citation type="journal article" date="2016" name="Front. Microbiol.">
        <title>Genomic Resource of Rice Seed Associated Bacteria.</title>
        <authorList>
            <person name="Midha S."/>
            <person name="Bansal K."/>
            <person name="Sharma S."/>
            <person name="Kumar N."/>
            <person name="Patil P.P."/>
            <person name="Chaudhry V."/>
            <person name="Patil P.B."/>
        </authorList>
    </citation>
    <scope>NUCLEOTIDE SEQUENCE [LARGE SCALE GENOMIC DNA]</scope>
    <source>
        <strain evidence="1 2">SB4</strain>
    </source>
</reference>
<comment type="caution">
    <text evidence="1">The sequence shown here is derived from an EMBL/GenBank/DDBJ whole genome shotgun (WGS) entry which is preliminary data.</text>
</comment>
<dbReference type="RefSeq" id="WP_082670002.1">
    <property type="nucleotide sequence ID" value="NZ_LDTE01000027.1"/>
</dbReference>
<dbReference type="EMBL" id="LDTE01000027">
    <property type="protein sequence ID" value="KTW01654.1"/>
    <property type="molecule type" value="Genomic_DNA"/>
</dbReference>
<name>A0A147J0F3_9SPHN</name>
<dbReference type="Pfam" id="PF06821">
    <property type="entry name" value="Ser_hydrolase"/>
    <property type="match status" value="1"/>
</dbReference>
<evidence type="ECO:0000313" key="1">
    <source>
        <dbReference type="EMBL" id="KTW01654.1"/>
    </source>
</evidence>
<dbReference type="OrthoDB" id="9804993at2"/>
<dbReference type="GO" id="GO:0016787">
    <property type="term" value="F:hydrolase activity"/>
    <property type="evidence" value="ECO:0007669"/>
    <property type="project" value="InterPro"/>
</dbReference>
<dbReference type="Gene3D" id="3.40.50.1820">
    <property type="entry name" value="alpha/beta hydrolase"/>
    <property type="match status" value="1"/>
</dbReference>
<protein>
    <recommendedName>
        <fullName evidence="3">Alpha/beta hydrolase</fullName>
    </recommendedName>
</protein>
<dbReference type="Proteomes" id="UP000074072">
    <property type="component" value="Unassembled WGS sequence"/>
</dbReference>
<dbReference type="InterPro" id="IPR010662">
    <property type="entry name" value="RBBP9/YdeN"/>
</dbReference>
<dbReference type="AlphaFoldDB" id="A0A147J0F3"/>
<dbReference type="PATRIC" id="fig|33051.4.peg.1778"/>
<gene>
    <name evidence="1" type="ORF">SB4_05690</name>
</gene>
<dbReference type="InterPro" id="IPR029058">
    <property type="entry name" value="AB_hydrolase_fold"/>
</dbReference>
<evidence type="ECO:0000313" key="2">
    <source>
        <dbReference type="Proteomes" id="UP000074072"/>
    </source>
</evidence>